<reference evidence="1 2" key="1">
    <citation type="journal article" date="2022" name="Microorganisms">
        <title>Genome Sequence and Characterization of a Xanthorhodopsin-Containing, Aerobic Anoxygenic Phototrophic Rhodobacter Species, Isolated from Mesophilic Conditions at Yellowstone National Park.</title>
        <authorList>
            <person name="Kyndt J.A."/>
            <person name="Robertson S."/>
            <person name="Shoffstall I.B."/>
            <person name="Ramaley R.F."/>
            <person name="Meyer T.E."/>
        </authorList>
    </citation>
    <scope>NUCLEOTIDE SEQUENCE [LARGE SCALE GENOMIC DNA]</scope>
    <source>
        <strain evidence="1 2">M37P</strain>
    </source>
</reference>
<evidence type="ECO:0000313" key="2">
    <source>
        <dbReference type="Proteomes" id="UP001515660"/>
    </source>
</evidence>
<name>A0ABX0GC63_9RHOB</name>
<gene>
    <name evidence="1" type="ORF">G8O29_17280</name>
</gene>
<evidence type="ECO:0000313" key="1">
    <source>
        <dbReference type="EMBL" id="NHB78464.1"/>
    </source>
</evidence>
<dbReference type="Proteomes" id="UP001515660">
    <property type="component" value="Unassembled WGS sequence"/>
</dbReference>
<accession>A0ABX0GC63</accession>
<comment type="caution">
    <text evidence="1">The sequence shown here is derived from an EMBL/GenBank/DDBJ whole genome shotgun (WGS) entry which is preliminary data.</text>
</comment>
<keyword evidence="2" id="KW-1185">Reference proteome</keyword>
<proteinExistence type="predicted"/>
<sequence length="61" mass="5858">MADLSSLLAAVTGPDGAPLTFAVEVGCPLAAGGICRLSLCLSGGRLAVMGADPGTAGGWLQ</sequence>
<organism evidence="1 2">
    <name type="scientific">Rhodobacter calidifons</name>
    <dbReference type="NCBI Taxonomy" id="2715277"/>
    <lineage>
        <taxon>Bacteria</taxon>
        <taxon>Pseudomonadati</taxon>
        <taxon>Pseudomonadota</taxon>
        <taxon>Alphaproteobacteria</taxon>
        <taxon>Rhodobacterales</taxon>
        <taxon>Rhodobacter group</taxon>
        <taxon>Rhodobacter</taxon>
    </lineage>
</organism>
<dbReference type="RefSeq" id="WP_166404463.1">
    <property type="nucleotide sequence ID" value="NZ_JAANHS010000025.1"/>
</dbReference>
<protein>
    <submittedName>
        <fullName evidence="1">Uncharacterized protein</fullName>
    </submittedName>
</protein>
<dbReference type="EMBL" id="JAANHS010000025">
    <property type="protein sequence ID" value="NHB78464.1"/>
    <property type="molecule type" value="Genomic_DNA"/>
</dbReference>